<dbReference type="EMBL" id="JMQC01000008">
    <property type="protein sequence ID" value="KFN04392.1"/>
    <property type="molecule type" value="Genomic_DNA"/>
</dbReference>
<evidence type="ECO:0000313" key="1">
    <source>
        <dbReference type="EMBL" id="KFN04392.1"/>
    </source>
</evidence>
<keyword evidence="4" id="KW-1185">Reference proteome</keyword>
<evidence type="ECO:0000313" key="4">
    <source>
        <dbReference type="Proteomes" id="UP000264294"/>
    </source>
</evidence>
<dbReference type="Proteomes" id="UP000264294">
    <property type="component" value="Unassembled WGS sequence"/>
</dbReference>
<reference evidence="2 4" key="2">
    <citation type="submission" date="2018-08" db="EMBL/GenBank/DDBJ databases">
        <title>Bacillus clarus sp. nov. strain PS00077A.</title>
        <authorList>
            <person name="Mendez Acevedo M."/>
            <person name="Carroll L."/>
            <person name="Mukherjee M."/>
            <person name="Wiedmann M."/>
            <person name="Kovac J."/>
        </authorList>
    </citation>
    <scope>NUCLEOTIDE SEQUENCE [LARGE SCALE GENOMIC DNA]</scope>
    <source>
        <strain evidence="2 4">PS00077A</strain>
    </source>
</reference>
<sequence length="56" mass="6130">MNKKFSNLETMPATFGYSHVVEVSNARRTIYISGQVTIHTDGQVVGIGYSIAKRGV</sequence>
<comment type="caution">
    <text evidence="1">The sequence shown here is derived from an EMBL/GenBank/DDBJ whole genome shotgun (WGS) entry which is preliminary data.</text>
</comment>
<gene>
    <name evidence="2" type="ORF">D0U04_28035</name>
    <name evidence="1" type="ORF">DJ93_5061</name>
</gene>
<organism evidence="1 3">
    <name type="scientific">Bacillus clarus</name>
    <dbReference type="NCBI Taxonomy" id="2338372"/>
    <lineage>
        <taxon>Bacteria</taxon>
        <taxon>Bacillati</taxon>
        <taxon>Bacillota</taxon>
        <taxon>Bacilli</taxon>
        <taxon>Bacillales</taxon>
        <taxon>Bacillaceae</taxon>
        <taxon>Bacillus</taxon>
        <taxon>Bacillus cereus group</taxon>
    </lineage>
</organism>
<accession>A0A090Z166</accession>
<evidence type="ECO:0000313" key="2">
    <source>
        <dbReference type="EMBL" id="RFT62443.1"/>
    </source>
</evidence>
<dbReference type="STRING" id="1405.B7492_14215"/>
<dbReference type="SUPFAM" id="SSF55298">
    <property type="entry name" value="YjgF-like"/>
    <property type="match status" value="1"/>
</dbReference>
<dbReference type="Gene3D" id="3.30.1330.40">
    <property type="entry name" value="RutC-like"/>
    <property type="match status" value="1"/>
</dbReference>
<protein>
    <submittedName>
        <fullName evidence="1 2">Translation initiation inhibitor</fullName>
    </submittedName>
</protein>
<evidence type="ECO:0000313" key="3">
    <source>
        <dbReference type="Proteomes" id="UP000029389"/>
    </source>
</evidence>
<name>A0A090Z166_9BACI</name>
<dbReference type="CDD" id="cd00448">
    <property type="entry name" value="YjgF_YER057c_UK114_family"/>
    <property type="match status" value="1"/>
</dbReference>
<dbReference type="EMBL" id="QVOD01000068">
    <property type="protein sequence ID" value="RFT62443.1"/>
    <property type="molecule type" value="Genomic_DNA"/>
</dbReference>
<dbReference type="InterPro" id="IPR035959">
    <property type="entry name" value="RutC-like_sf"/>
</dbReference>
<reference evidence="1 3" key="1">
    <citation type="submission" date="2014-04" db="EMBL/GenBank/DDBJ databases">
        <authorList>
            <person name="Bishop-Lilly K.A."/>
            <person name="Broomall S.M."/>
            <person name="Chain P.S."/>
            <person name="Chertkov O."/>
            <person name="Coyne S.R."/>
            <person name="Daligault H.E."/>
            <person name="Davenport K.W."/>
            <person name="Erkkila T."/>
            <person name="Frey K.G."/>
            <person name="Gibbons H.S."/>
            <person name="Gu W."/>
            <person name="Jaissle J."/>
            <person name="Johnson S.L."/>
            <person name="Koroleva G.I."/>
            <person name="Ladner J.T."/>
            <person name="Lo C.-C."/>
            <person name="Minogue T.D."/>
            <person name="Munk C."/>
            <person name="Palacios G.F."/>
            <person name="Redden C.L."/>
            <person name="Rosenzweig C.N."/>
            <person name="Scholz M.B."/>
            <person name="Teshima H."/>
            <person name="Xu Y."/>
        </authorList>
    </citation>
    <scope>NUCLEOTIDE SEQUENCE [LARGE SCALE GENOMIC DNA]</scope>
    <source>
        <strain evidence="1 3">BHP</strain>
    </source>
</reference>
<dbReference type="PATRIC" id="fig|1405.8.peg.5214"/>
<dbReference type="AlphaFoldDB" id="A0A090Z166"/>
<dbReference type="Proteomes" id="UP000029389">
    <property type="component" value="Unassembled WGS sequence"/>
</dbReference>
<proteinExistence type="predicted"/>